<dbReference type="KEGG" id="hdf:AArcSl_1930"/>
<feature type="transmembrane region" description="Helical" evidence="3">
    <location>
        <begin position="42"/>
        <end position="60"/>
    </location>
</feature>
<gene>
    <name evidence="4" type="primary">pgsA</name>
    <name evidence="4" type="ORF">AArcSl_1930</name>
</gene>
<evidence type="ECO:0000256" key="2">
    <source>
        <dbReference type="RuleBase" id="RU003750"/>
    </source>
</evidence>
<feature type="transmembrane region" description="Helical" evidence="3">
    <location>
        <begin position="81"/>
        <end position="102"/>
    </location>
</feature>
<feature type="transmembrane region" description="Helical" evidence="3">
    <location>
        <begin position="234"/>
        <end position="253"/>
    </location>
</feature>
<dbReference type="InterPro" id="IPR048254">
    <property type="entry name" value="CDP_ALCOHOL_P_TRANSF_CS"/>
</dbReference>
<dbReference type="GO" id="GO:0016020">
    <property type="term" value="C:membrane"/>
    <property type="evidence" value="ECO:0007669"/>
    <property type="project" value="InterPro"/>
</dbReference>
<evidence type="ECO:0000313" key="5">
    <source>
        <dbReference type="Proteomes" id="UP000263012"/>
    </source>
</evidence>
<reference evidence="5" key="1">
    <citation type="submission" date="2017-11" db="EMBL/GenBank/DDBJ databases">
        <title>Phenotypic and genomic properties of facultatively anaerobic sulfur-reducing natronoarchaea from hypersaline soda lakes.</title>
        <authorList>
            <person name="Sorokin D.Y."/>
            <person name="Kublanov I.V."/>
            <person name="Roman P."/>
            <person name="Sinninghe Damste J.S."/>
            <person name="Golyshin P.N."/>
            <person name="Rojo D."/>
            <person name="Ciordia S."/>
            <person name="Mena M.D.C."/>
            <person name="Ferrer M."/>
            <person name="Messina E."/>
            <person name="Smedile F."/>
            <person name="La Spada G."/>
            <person name="La Cono V."/>
            <person name="Yakimov M.M."/>
        </authorList>
    </citation>
    <scope>NUCLEOTIDE SEQUENCE [LARGE SCALE GENOMIC DNA]</scope>
    <source>
        <strain evidence="5">AArc-Sl</strain>
    </source>
</reference>
<dbReference type="EMBL" id="CP025066">
    <property type="protein sequence ID" value="AUX09555.1"/>
    <property type="molecule type" value="Genomic_DNA"/>
</dbReference>
<dbReference type="PROSITE" id="PS00379">
    <property type="entry name" value="CDP_ALCOHOL_P_TRANSF"/>
    <property type="match status" value="1"/>
</dbReference>
<keyword evidence="3" id="KW-0472">Membrane</keyword>
<keyword evidence="3" id="KW-0812">Transmembrane</keyword>
<dbReference type="EC" id="2.7.8.5" evidence="4"/>
<keyword evidence="3" id="KW-1133">Transmembrane helix</keyword>
<protein>
    <submittedName>
        <fullName evidence="4">CDP-diacylglycerol--glycerol-3-phosphate 3-phosphatidyltransferase</fullName>
        <ecNumber evidence="4">2.7.8.5</ecNumber>
    </submittedName>
</protein>
<organism evidence="4 5">
    <name type="scientific">Halalkaliarchaeum desulfuricum</name>
    <dbReference type="NCBI Taxonomy" id="2055893"/>
    <lineage>
        <taxon>Archaea</taxon>
        <taxon>Methanobacteriati</taxon>
        <taxon>Methanobacteriota</taxon>
        <taxon>Stenosarchaea group</taxon>
        <taxon>Halobacteria</taxon>
        <taxon>Halobacteriales</taxon>
        <taxon>Haloferacaceae</taxon>
        <taxon>Halalkaliarchaeum</taxon>
    </lineage>
</organism>
<dbReference type="GO" id="GO:0008444">
    <property type="term" value="F:CDP-diacylglycerol-glycerol-3-phosphate 3-phosphatidyltransferase activity"/>
    <property type="evidence" value="ECO:0007669"/>
    <property type="project" value="UniProtKB-EC"/>
</dbReference>
<dbReference type="Proteomes" id="UP000263012">
    <property type="component" value="Chromosome"/>
</dbReference>
<dbReference type="AlphaFoldDB" id="A0A343TKD3"/>
<dbReference type="InterPro" id="IPR043130">
    <property type="entry name" value="CDP-OH_PTrfase_TM_dom"/>
</dbReference>
<feature type="transmembrane region" description="Helical" evidence="3">
    <location>
        <begin position="114"/>
        <end position="131"/>
    </location>
</feature>
<evidence type="ECO:0000256" key="1">
    <source>
        <dbReference type="ARBA" id="ARBA00022679"/>
    </source>
</evidence>
<dbReference type="GO" id="GO:0008654">
    <property type="term" value="P:phospholipid biosynthetic process"/>
    <property type="evidence" value="ECO:0007669"/>
    <property type="project" value="InterPro"/>
</dbReference>
<dbReference type="Gene3D" id="1.20.120.1760">
    <property type="match status" value="1"/>
</dbReference>
<dbReference type="InterPro" id="IPR000462">
    <property type="entry name" value="CDP-OH_P_trans"/>
</dbReference>
<evidence type="ECO:0000313" key="4">
    <source>
        <dbReference type="EMBL" id="AUX09555.1"/>
    </source>
</evidence>
<comment type="similarity">
    <text evidence="2">Belongs to the CDP-alcohol phosphatidyltransferase class-I family.</text>
</comment>
<evidence type="ECO:0000256" key="3">
    <source>
        <dbReference type="SAM" id="Phobius"/>
    </source>
</evidence>
<dbReference type="Pfam" id="PF01066">
    <property type="entry name" value="CDP-OH_P_transf"/>
    <property type="match status" value="1"/>
</dbReference>
<sequence>MAAESAHAKLRQYTTVWFLAASLATGGVGTLGAIWIDPGTAWFGWTAIALFILGIEYRLVVIRLSANHRPDAEGVYPTLGAANLLTLFRGVLIAWTGGFLAFGIEPSATPIDGYLLWLPAVCYGAAGLLDAGDGAIARLRGRITELGTQLDTEYDALGILVATAVGVFGDAIPAWYLSVGVARYAFVGGVHLRRIRGRPVYELPERTPARLLAAAQMAFLVVALSPILGTDAVAIGSVIVGVPFLLGFLRDWLHVSGRYPGIDYSKMDRQ</sequence>
<proteinExistence type="inferred from homology"/>
<keyword evidence="5" id="KW-1185">Reference proteome</keyword>
<accession>A0A343TKD3</accession>
<keyword evidence="1 2" id="KW-0808">Transferase</keyword>
<feature type="transmembrane region" description="Helical" evidence="3">
    <location>
        <begin position="152"/>
        <end position="168"/>
    </location>
</feature>
<feature type="transmembrane region" description="Helical" evidence="3">
    <location>
        <begin position="16"/>
        <end position="36"/>
    </location>
</feature>
<name>A0A343TKD3_9EURY</name>